<dbReference type="CDD" id="cd00371">
    <property type="entry name" value="HMA"/>
    <property type="match status" value="1"/>
</dbReference>
<dbReference type="GO" id="GO:0006801">
    <property type="term" value="P:superoxide metabolic process"/>
    <property type="evidence" value="ECO:0007669"/>
    <property type="project" value="InterPro"/>
</dbReference>
<sequence>MSQERVKRSEFAVEMNCNDCVQLVRKTLDNTAGISAFQIDLEQQTVVIEGSLPPSQLYEALAKSGKRVQLRAQGGVNGANLGAAVALLHSRLTGVMGVVRFTQTSENICSIDATIDGMKPGDHGIHVHTYGDISGDGVNSGPHFNPSDSGHGKSDGSDRHFGDLGNITANEFGRGVLHCDDPKLKVWDIIGRSVCVDVLRDSYESKNDGSRDKHLACGVVARSAGIFQNTKRICQCDGRTLWSEDTSQVAWANEAANVERSQMSANQPKTTSPL</sequence>
<reference evidence="6" key="1">
    <citation type="submission" date="2017-11" db="EMBL/GenBank/DDBJ databases">
        <title>The sensing device of the deep-sea amphipod.</title>
        <authorList>
            <person name="Kobayashi H."/>
            <person name="Nagahama T."/>
            <person name="Arai W."/>
            <person name="Sasagawa Y."/>
            <person name="Umeda M."/>
            <person name="Hayashi T."/>
            <person name="Nikaido I."/>
            <person name="Watanabe H."/>
            <person name="Oguri K."/>
            <person name="Kitazato H."/>
            <person name="Fujioka K."/>
            <person name="Kido Y."/>
            <person name="Takami H."/>
        </authorList>
    </citation>
    <scope>NUCLEOTIDE SEQUENCE</scope>
    <source>
        <tissue evidence="6">Whole body</tissue>
    </source>
</reference>
<dbReference type="Pfam" id="PF00080">
    <property type="entry name" value="Sod_Cu"/>
    <property type="match status" value="1"/>
</dbReference>
<dbReference type="Gene3D" id="2.60.40.200">
    <property type="entry name" value="Superoxide dismutase, copper/zinc binding domain"/>
    <property type="match status" value="1"/>
</dbReference>
<dbReference type="AlphaFoldDB" id="A0A6A7G6A2"/>
<feature type="region of interest" description="Disordered" evidence="4">
    <location>
        <begin position="136"/>
        <end position="160"/>
    </location>
</feature>
<dbReference type="InterPro" id="IPR006121">
    <property type="entry name" value="HMA_dom"/>
</dbReference>
<dbReference type="EMBL" id="IACT01007332">
    <property type="protein sequence ID" value="LAC26450.1"/>
    <property type="molecule type" value="mRNA"/>
</dbReference>
<dbReference type="InterPro" id="IPR036163">
    <property type="entry name" value="HMA_dom_sf"/>
</dbReference>
<dbReference type="PROSITE" id="PS00087">
    <property type="entry name" value="SOD_CU_ZN_1"/>
    <property type="match status" value="1"/>
</dbReference>
<evidence type="ECO:0000256" key="2">
    <source>
        <dbReference type="ARBA" id="ARBA00025798"/>
    </source>
</evidence>
<dbReference type="InterPro" id="IPR036423">
    <property type="entry name" value="SOD-like_Cu/Zn_dom_sf"/>
</dbReference>
<feature type="domain" description="HMA" evidence="5">
    <location>
        <begin position="6"/>
        <end position="69"/>
    </location>
</feature>
<dbReference type="Pfam" id="PF00403">
    <property type="entry name" value="HMA"/>
    <property type="match status" value="1"/>
</dbReference>
<evidence type="ECO:0000256" key="1">
    <source>
        <dbReference type="ARBA" id="ARBA00001973"/>
    </source>
</evidence>
<feature type="compositionally biased region" description="Basic and acidic residues" evidence="4">
    <location>
        <begin position="150"/>
        <end position="160"/>
    </location>
</feature>
<protein>
    <recommendedName>
        <fullName evidence="3">Superoxide dismutase copper chaperone</fullName>
    </recommendedName>
</protein>
<dbReference type="PRINTS" id="PR00068">
    <property type="entry name" value="CUZNDISMTASE"/>
</dbReference>
<comment type="similarity">
    <text evidence="2">In the C-terminal section; belongs to the Cu-Zn superoxide dismutase family.</text>
</comment>
<accession>A0A6A7G6A2</accession>
<dbReference type="InterPro" id="IPR001424">
    <property type="entry name" value="SOD_Cu_Zn_dom"/>
</dbReference>
<dbReference type="PROSITE" id="PS50846">
    <property type="entry name" value="HMA_2"/>
    <property type="match status" value="1"/>
</dbReference>
<dbReference type="CDD" id="cd00305">
    <property type="entry name" value="Cu-Zn_Superoxide_Dismutase"/>
    <property type="match status" value="1"/>
</dbReference>
<proteinExistence type="evidence at transcript level"/>
<name>A0A6A7G6A2_9CRUS</name>
<dbReference type="PANTHER" id="PTHR10003">
    <property type="entry name" value="SUPEROXIDE DISMUTASE CU-ZN -RELATED"/>
    <property type="match status" value="1"/>
</dbReference>
<organism evidence="6">
    <name type="scientific">Hirondellea gigas</name>
    <dbReference type="NCBI Taxonomy" id="1518452"/>
    <lineage>
        <taxon>Eukaryota</taxon>
        <taxon>Metazoa</taxon>
        <taxon>Ecdysozoa</taxon>
        <taxon>Arthropoda</taxon>
        <taxon>Crustacea</taxon>
        <taxon>Multicrustacea</taxon>
        <taxon>Malacostraca</taxon>
        <taxon>Eumalacostraca</taxon>
        <taxon>Peracarida</taxon>
        <taxon>Amphipoda</taxon>
        <taxon>Amphilochidea</taxon>
        <taxon>Lysianassida</taxon>
        <taxon>Lysianassidira</taxon>
        <taxon>Lysianassoidea</taxon>
        <taxon>Lysianassidae</taxon>
        <taxon>Hirondellea</taxon>
    </lineage>
</organism>
<evidence type="ECO:0000256" key="3">
    <source>
        <dbReference type="ARBA" id="ARBA00032899"/>
    </source>
</evidence>
<evidence type="ECO:0000256" key="4">
    <source>
        <dbReference type="SAM" id="MobiDB-lite"/>
    </source>
</evidence>
<dbReference type="SUPFAM" id="SSF55008">
    <property type="entry name" value="HMA, heavy metal-associated domain"/>
    <property type="match status" value="1"/>
</dbReference>
<comment type="cofactor">
    <cofactor evidence="1">
        <name>Cu(2+)</name>
        <dbReference type="ChEBI" id="CHEBI:29036"/>
    </cofactor>
</comment>
<evidence type="ECO:0000313" key="6">
    <source>
        <dbReference type="EMBL" id="LAC26450.1"/>
    </source>
</evidence>
<dbReference type="Gene3D" id="3.30.70.100">
    <property type="match status" value="1"/>
</dbReference>
<dbReference type="GO" id="GO:0005507">
    <property type="term" value="F:copper ion binding"/>
    <property type="evidence" value="ECO:0007669"/>
    <property type="project" value="InterPro"/>
</dbReference>
<dbReference type="InterPro" id="IPR018152">
    <property type="entry name" value="SOD_Cu/Zn_BS"/>
</dbReference>
<dbReference type="InterPro" id="IPR024134">
    <property type="entry name" value="SOD_Cu/Zn_/chaperone"/>
</dbReference>
<dbReference type="SUPFAM" id="SSF49329">
    <property type="entry name" value="Cu,Zn superoxide dismutase-like"/>
    <property type="match status" value="1"/>
</dbReference>
<evidence type="ECO:0000259" key="5">
    <source>
        <dbReference type="PROSITE" id="PS50846"/>
    </source>
</evidence>